<protein>
    <submittedName>
        <fullName evidence="1 2">Uncharacterized protein</fullName>
    </submittedName>
</protein>
<evidence type="ECO:0000313" key="1">
    <source>
        <dbReference type="EMBL" id="EJT75867.1"/>
    </source>
</evidence>
<dbReference type="HOGENOM" id="CLU_2542705_0_0_1"/>
<dbReference type="VEuPathDB" id="FungiDB:GGTG_05796"/>
<name>J3NWY5_GAET3</name>
<dbReference type="AlphaFoldDB" id="J3NWY5"/>
<dbReference type="GeneID" id="20346254"/>
<gene>
    <name evidence="2" type="primary">20346254</name>
    <name evidence="1" type="ORF">GGTG_05796</name>
</gene>
<organism evidence="1">
    <name type="scientific">Gaeumannomyces tritici (strain R3-111a-1)</name>
    <name type="common">Wheat and barley take-all root rot fungus</name>
    <name type="synonym">Gaeumannomyces graminis var. tritici</name>
    <dbReference type="NCBI Taxonomy" id="644352"/>
    <lineage>
        <taxon>Eukaryota</taxon>
        <taxon>Fungi</taxon>
        <taxon>Dikarya</taxon>
        <taxon>Ascomycota</taxon>
        <taxon>Pezizomycotina</taxon>
        <taxon>Sordariomycetes</taxon>
        <taxon>Sordariomycetidae</taxon>
        <taxon>Magnaporthales</taxon>
        <taxon>Magnaporthaceae</taxon>
        <taxon>Gaeumannomyces</taxon>
    </lineage>
</organism>
<accession>J3NWY5</accession>
<dbReference type="Proteomes" id="UP000006039">
    <property type="component" value="Unassembled WGS sequence"/>
</dbReference>
<dbReference type="EnsemblFungi" id="EJT75867">
    <property type="protein sequence ID" value="EJT75867"/>
    <property type="gene ID" value="GGTG_05796"/>
</dbReference>
<sequence>MDKIQANALLKYRAPKWIKTILLFNRFRPEIQKRVIFKNFFYIIKKLQAKAFKAKIILEPYKRTPKDTNILAFKKPVTYFKCG</sequence>
<evidence type="ECO:0000313" key="2">
    <source>
        <dbReference type="EnsemblFungi" id="EJT75867"/>
    </source>
</evidence>
<evidence type="ECO:0000313" key="3">
    <source>
        <dbReference type="Proteomes" id="UP000006039"/>
    </source>
</evidence>
<reference evidence="1" key="2">
    <citation type="submission" date="2010-07" db="EMBL/GenBank/DDBJ databases">
        <authorList>
            <consortium name="The Broad Institute Genome Sequencing Platform"/>
            <consortium name="Broad Institute Genome Sequencing Center for Infectious Disease"/>
            <person name="Ma L.-J."/>
            <person name="Dead R."/>
            <person name="Young S."/>
            <person name="Zeng Q."/>
            <person name="Koehrsen M."/>
            <person name="Alvarado L."/>
            <person name="Berlin A."/>
            <person name="Chapman S.B."/>
            <person name="Chen Z."/>
            <person name="Freedman E."/>
            <person name="Gellesch M."/>
            <person name="Goldberg J."/>
            <person name="Griggs A."/>
            <person name="Gujja S."/>
            <person name="Heilman E.R."/>
            <person name="Heiman D."/>
            <person name="Hepburn T."/>
            <person name="Howarth C."/>
            <person name="Jen D."/>
            <person name="Larson L."/>
            <person name="Mehta T."/>
            <person name="Neiman D."/>
            <person name="Pearson M."/>
            <person name="Roberts A."/>
            <person name="Saif S."/>
            <person name="Shea T."/>
            <person name="Shenoy N."/>
            <person name="Sisk P."/>
            <person name="Stolte C."/>
            <person name="Sykes S."/>
            <person name="Walk T."/>
            <person name="White J."/>
            <person name="Yandava C."/>
            <person name="Haas B."/>
            <person name="Nusbaum C."/>
            <person name="Birren B."/>
        </authorList>
    </citation>
    <scope>NUCLEOTIDE SEQUENCE</scope>
    <source>
        <strain evidence="1">R3-111a-1</strain>
    </source>
</reference>
<dbReference type="RefSeq" id="XP_009221867.1">
    <property type="nucleotide sequence ID" value="XM_009223603.1"/>
</dbReference>
<proteinExistence type="predicted"/>
<reference evidence="3" key="1">
    <citation type="submission" date="2010-07" db="EMBL/GenBank/DDBJ databases">
        <title>The genome sequence of Gaeumannomyces graminis var. tritici strain R3-111a-1.</title>
        <authorList>
            <consortium name="The Broad Institute Genome Sequencing Platform"/>
            <person name="Ma L.-J."/>
            <person name="Dead R."/>
            <person name="Young S."/>
            <person name="Zeng Q."/>
            <person name="Koehrsen M."/>
            <person name="Alvarado L."/>
            <person name="Berlin A."/>
            <person name="Chapman S.B."/>
            <person name="Chen Z."/>
            <person name="Freedman E."/>
            <person name="Gellesch M."/>
            <person name="Goldberg J."/>
            <person name="Griggs A."/>
            <person name="Gujja S."/>
            <person name="Heilman E.R."/>
            <person name="Heiman D."/>
            <person name="Hepburn T."/>
            <person name="Howarth C."/>
            <person name="Jen D."/>
            <person name="Larson L."/>
            <person name="Mehta T."/>
            <person name="Neiman D."/>
            <person name="Pearson M."/>
            <person name="Roberts A."/>
            <person name="Saif S."/>
            <person name="Shea T."/>
            <person name="Shenoy N."/>
            <person name="Sisk P."/>
            <person name="Stolte C."/>
            <person name="Sykes S."/>
            <person name="Walk T."/>
            <person name="White J."/>
            <person name="Yandava C."/>
            <person name="Haas B."/>
            <person name="Nusbaum C."/>
            <person name="Birren B."/>
        </authorList>
    </citation>
    <scope>NUCLEOTIDE SEQUENCE [LARGE SCALE GENOMIC DNA]</scope>
    <source>
        <strain evidence="3">R3-111a-1</strain>
    </source>
</reference>
<keyword evidence="3" id="KW-1185">Reference proteome</keyword>
<reference evidence="2" key="5">
    <citation type="submission" date="2018-04" db="UniProtKB">
        <authorList>
            <consortium name="EnsemblFungi"/>
        </authorList>
    </citation>
    <scope>IDENTIFICATION</scope>
    <source>
        <strain evidence="2">R3-111a-1</strain>
    </source>
</reference>
<dbReference type="EMBL" id="GL385397">
    <property type="protein sequence ID" value="EJT75867.1"/>
    <property type="molecule type" value="Genomic_DNA"/>
</dbReference>
<reference evidence="1" key="3">
    <citation type="submission" date="2010-09" db="EMBL/GenBank/DDBJ databases">
        <title>Annotation of Gaeumannomyces graminis var. tritici R3-111a-1.</title>
        <authorList>
            <consortium name="The Broad Institute Genome Sequencing Platform"/>
            <person name="Ma L.-J."/>
            <person name="Dead R."/>
            <person name="Young S.K."/>
            <person name="Zeng Q."/>
            <person name="Gargeya S."/>
            <person name="Fitzgerald M."/>
            <person name="Haas B."/>
            <person name="Abouelleil A."/>
            <person name="Alvarado L."/>
            <person name="Arachchi H.M."/>
            <person name="Berlin A."/>
            <person name="Brown A."/>
            <person name="Chapman S.B."/>
            <person name="Chen Z."/>
            <person name="Dunbar C."/>
            <person name="Freedman E."/>
            <person name="Gearin G."/>
            <person name="Gellesch M."/>
            <person name="Goldberg J."/>
            <person name="Griggs A."/>
            <person name="Gujja S."/>
            <person name="Heiman D."/>
            <person name="Howarth C."/>
            <person name="Larson L."/>
            <person name="Lui A."/>
            <person name="MacDonald P.J.P."/>
            <person name="Mehta T."/>
            <person name="Montmayeur A."/>
            <person name="Murphy C."/>
            <person name="Neiman D."/>
            <person name="Pearson M."/>
            <person name="Priest M."/>
            <person name="Roberts A."/>
            <person name="Saif S."/>
            <person name="Shea T."/>
            <person name="Shenoy N."/>
            <person name="Sisk P."/>
            <person name="Stolte C."/>
            <person name="Sykes S."/>
            <person name="Yandava C."/>
            <person name="Wortman J."/>
            <person name="Nusbaum C."/>
            <person name="Birren B."/>
        </authorList>
    </citation>
    <scope>NUCLEOTIDE SEQUENCE</scope>
    <source>
        <strain evidence="1">R3-111a-1</strain>
    </source>
</reference>
<reference evidence="2" key="4">
    <citation type="journal article" date="2015" name="G3 (Bethesda)">
        <title>Genome sequences of three phytopathogenic species of the Magnaporthaceae family of fungi.</title>
        <authorList>
            <person name="Okagaki L.H."/>
            <person name="Nunes C.C."/>
            <person name="Sailsbery J."/>
            <person name="Clay B."/>
            <person name="Brown D."/>
            <person name="John T."/>
            <person name="Oh Y."/>
            <person name="Young N."/>
            <person name="Fitzgerald M."/>
            <person name="Haas B.J."/>
            <person name="Zeng Q."/>
            <person name="Young S."/>
            <person name="Adiconis X."/>
            <person name="Fan L."/>
            <person name="Levin J.Z."/>
            <person name="Mitchell T.K."/>
            <person name="Okubara P.A."/>
            <person name="Farman M.L."/>
            <person name="Kohn L.M."/>
            <person name="Birren B."/>
            <person name="Ma L.-J."/>
            <person name="Dean R.A."/>
        </authorList>
    </citation>
    <scope>NUCLEOTIDE SEQUENCE</scope>
    <source>
        <strain evidence="2">R3-111a-1</strain>
    </source>
</reference>